<proteinExistence type="predicted"/>
<sequence length="210" mass="24201">MTNNTIITIGRQFGSGGHEIGNRLSERLGIPLYDYNLIRMAAQELKIDPQKAQEVDETILGRYMASAVSGTGSGAYILFMNGTEYEQPLSEQIFEMQSKLIEKLAEQSPCIFVGRCADYILGDYSNCINTFIYAYKEDRIRRIMKLYDLNEKKAWEKIKRVDRTRKSYYEEHTDREWGSIEAHQMMFNSSLMGIDGVVDALEGIYKKWEA</sequence>
<evidence type="ECO:0000313" key="1">
    <source>
        <dbReference type="EMBL" id="MBC5683916.1"/>
    </source>
</evidence>
<dbReference type="Proteomes" id="UP000631576">
    <property type="component" value="Unassembled WGS sequence"/>
</dbReference>
<keyword evidence="2" id="KW-1185">Reference proteome</keyword>
<dbReference type="RefSeq" id="WP_022074808.1">
    <property type="nucleotide sequence ID" value="NZ_JACOPE010000001.1"/>
</dbReference>
<evidence type="ECO:0000313" key="2">
    <source>
        <dbReference type="Proteomes" id="UP000631576"/>
    </source>
</evidence>
<gene>
    <name evidence="1" type="ORF">H8S40_10110</name>
</gene>
<comment type="caution">
    <text evidence="1">The sequence shown here is derived from an EMBL/GenBank/DDBJ whole genome shotgun (WGS) entry which is preliminary data.</text>
</comment>
<dbReference type="Gene3D" id="3.40.50.300">
    <property type="entry name" value="P-loop containing nucleotide triphosphate hydrolases"/>
    <property type="match status" value="1"/>
</dbReference>
<reference evidence="1 2" key="1">
    <citation type="submission" date="2020-08" db="EMBL/GenBank/DDBJ databases">
        <title>Genome public.</title>
        <authorList>
            <person name="Liu C."/>
            <person name="Sun Q."/>
        </authorList>
    </citation>
    <scope>NUCLEOTIDE SEQUENCE [LARGE SCALE GENOMIC DNA]</scope>
    <source>
        <strain evidence="1 2">NSJ-13</strain>
    </source>
</reference>
<dbReference type="Pfam" id="PF13189">
    <property type="entry name" value="Cytidylate_kin2"/>
    <property type="match status" value="1"/>
</dbReference>
<dbReference type="EMBL" id="JACOPE010000001">
    <property type="protein sequence ID" value="MBC5683916.1"/>
    <property type="molecule type" value="Genomic_DNA"/>
</dbReference>
<name>A0ABR7GAW7_9FIRM</name>
<accession>A0ABR7GAW7</accession>
<dbReference type="InterPro" id="IPR027417">
    <property type="entry name" value="P-loop_NTPase"/>
</dbReference>
<protein>
    <submittedName>
        <fullName evidence="1">Cytidylate kinase-like family protein</fullName>
    </submittedName>
</protein>
<organism evidence="1 2">
    <name type="scientific">Ruminococcus hominis</name>
    <dbReference type="NCBI Taxonomy" id="2763065"/>
    <lineage>
        <taxon>Bacteria</taxon>
        <taxon>Bacillati</taxon>
        <taxon>Bacillota</taxon>
        <taxon>Clostridia</taxon>
        <taxon>Eubacteriales</taxon>
        <taxon>Oscillospiraceae</taxon>
        <taxon>Ruminococcus</taxon>
    </lineage>
</organism>